<proteinExistence type="predicted"/>
<accession>A0A9P0PAS7</accession>
<dbReference type="Proteomes" id="UP001152888">
    <property type="component" value="Unassembled WGS sequence"/>
</dbReference>
<reference evidence="1" key="1">
    <citation type="submission" date="2022-03" db="EMBL/GenBank/DDBJ databases">
        <authorList>
            <person name="Sayadi A."/>
        </authorList>
    </citation>
    <scope>NUCLEOTIDE SEQUENCE</scope>
</reference>
<gene>
    <name evidence="1" type="ORF">ACAOBT_LOCUS11787</name>
</gene>
<dbReference type="EMBL" id="CAKOFQ010006840">
    <property type="protein sequence ID" value="CAH1975783.1"/>
    <property type="molecule type" value="Genomic_DNA"/>
</dbReference>
<dbReference type="OrthoDB" id="515401at2759"/>
<protein>
    <submittedName>
        <fullName evidence="1">Uncharacterized protein</fullName>
    </submittedName>
</protein>
<sequence length="125" mass="12824">MIFLRISIDLPYPRGITTSNALTLASPEEYKPAASAGANVGGLPGFNRLPTTFTTTGTGGHRIAPVAGAGAYTALQNSVYGSDWPYSTTPVDTYGGTTGLAATHRNRPVSAAASLSASKLAMDSF</sequence>
<dbReference type="AlphaFoldDB" id="A0A9P0PAS7"/>
<organism evidence="1 2">
    <name type="scientific">Acanthoscelides obtectus</name>
    <name type="common">Bean weevil</name>
    <name type="synonym">Bruchus obtectus</name>
    <dbReference type="NCBI Taxonomy" id="200917"/>
    <lineage>
        <taxon>Eukaryota</taxon>
        <taxon>Metazoa</taxon>
        <taxon>Ecdysozoa</taxon>
        <taxon>Arthropoda</taxon>
        <taxon>Hexapoda</taxon>
        <taxon>Insecta</taxon>
        <taxon>Pterygota</taxon>
        <taxon>Neoptera</taxon>
        <taxon>Endopterygota</taxon>
        <taxon>Coleoptera</taxon>
        <taxon>Polyphaga</taxon>
        <taxon>Cucujiformia</taxon>
        <taxon>Chrysomeloidea</taxon>
        <taxon>Chrysomelidae</taxon>
        <taxon>Bruchinae</taxon>
        <taxon>Bruchini</taxon>
        <taxon>Acanthoscelides</taxon>
    </lineage>
</organism>
<comment type="caution">
    <text evidence="1">The sequence shown here is derived from an EMBL/GenBank/DDBJ whole genome shotgun (WGS) entry which is preliminary data.</text>
</comment>
<keyword evidence="2" id="KW-1185">Reference proteome</keyword>
<evidence type="ECO:0000313" key="1">
    <source>
        <dbReference type="EMBL" id="CAH1975783.1"/>
    </source>
</evidence>
<name>A0A9P0PAS7_ACAOB</name>
<evidence type="ECO:0000313" key="2">
    <source>
        <dbReference type="Proteomes" id="UP001152888"/>
    </source>
</evidence>